<evidence type="ECO:0000313" key="3">
    <source>
        <dbReference type="Proteomes" id="UP000237105"/>
    </source>
</evidence>
<dbReference type="Proteomes" id="UP000237105">
    <property type="component" value="Unassembled WGS sequence"/>
</dbReference>
<protein>
    <submittedName>
        <fullName evidence="2">Uncharacterized protein</fullName>
    </submittedName>
</protein>
<feature type="compositionally biased region" description="Basic and acidic residues" evidence="1">
    <location>
        <begin position="18"/>
        <end position="29"/>
    </location>
</feature>
<sequence length="67" mass="7427">MAGERDGVDNLPSPVSTKDFRQEGSAAERPRRRVCGGTSSEEGQHRPHLLCCSEREKERALGLSYLL</sequence>
<comment type="caution">
    <text evidence="2">The sequence shown here is derived from an EMBL/GenBank/DDBJ whole genome shotgun (WGS) entry which is preliminary data.</text>
</comment>
<dbReference type="AlphaFoldDB" id="A0A2P5BLE5"/>
<reference evidence="3" key="1">
    <citation type="submission" date="2016-06" db="EMBL/GenBank/DDBJ databases">
        <title>Parallel loss of symbiosis genes in relatives of nitrogen-fixing non-legume Parasponia.</title>
        <authorList>
            <person name="Van Velzen R."/>
            <person name="Holmer R."/>
            <person name="Bu F."/>
            <person name="Rutten L."/>
            <person name="Van Zeijl A."/>
            <person name="Liu W."/>
            <person name="Santuari L."/>
            <person name="Cao Q."/>
            <person name="Sharma T."/>
            <person name="Shen D."/>
            <person name="Roswanjaya Y."/>
            <person name="Wardhani T."/>
            <person name="Kalhor M.S."/>
            <person name="Jansen J."/>
            <person name="Van den Hoogen J."/>
            <person name="Gungor B."/>
            <person name="Hartog M."/>
            <person name="Hontelez J."/>
            <person name="Verver J."/>
            <person name="Yang W.-C."/>
            <person name="Schijlen E."/>
            <person name="Repin R."/>
            <person name="Schilthuizen M."/>
            <person name="Schranz E."/>
            <person name="Heidstra R."/>
            <person name="Miyata K."/>
            <person name="Fedorova E."/>
            <person name="Kohlen W."/>
            <person name="Bisseling T."/>
            <person name="Smit S."/>
            <person name="Geurts R."/>
        </authorList>
    </citation>
    <scope>NUCLEOTIDE SEQUENCE [LARGE SCALE GENOMIC DNA]</scope>
    <source>
        <strain evidence="3">cv. WU1-14</strain>
    </source>
</reference>
<proteinExistence type="predicted"/>
<keyword evidence="3" id="KW-1185">Reference proteome</keyword>
<evidence type="ECO:0000256" key="1">
    <source>
        <dbReference type="SAM" id="MobiDB-lite"/>
    </source>
</evidence>
<feature type="region of interest" description="Disordered" evidence="1">
    <location>
        <begin position="1"/>
        <end position="48"/>
    </location>
</feature>
<dbReference type="OrthoDB" id="10555712at2759"/>
<dbReference type="EMBL" id="JXTB01000258">
    <property type="protein sequence ID" value="PON49611.1"/>
    <property type="molecule type" value="Genomic_DNA"/>
</dbReference>
<name>A0A2P5BLE5_PARAD</name>
<accession>A0A2P5BLE5</accession>
<gene>
    <name evidence="2" type="ORF">PanWU01x14_229270</name>
</gene>
<organism evidence="2 3">
    <name type="scientific">Parasponia andersonii</name>
    <name type="common">Sponia andersonii</name>
    <dbReference type="NCBI Taxonomy" id="3476"/>
    <lineage>
        <taxon>Eukaryota</taxon>
        <taxon>Viridiplantae</taxon>
        <taxon>Streptophyta</taxon>
        <taxon>Embryophyta</taxon>
        <taxon>Tracheophyta</taxon>
        <taxon>Spermatophyta</taxon>
        <taxon>Magnoliopsida</taxon>
        <taxon>eudicotyledons</taxon>
        <taxon>Gunneridae</taxon>
        <taxon>Pentapetalae</taxon>
        <taxon>rosids</taxon>
        <taxon>fabids</taxon>
        <taxon>Rosales</taxon>
        <taxon>Cannabaceae</taxon>
        <taxon>Parasponia</taxon>
    </lineage>
</organism>
<evidence type="ECO:0000313" key="2">
    <source>
        <dbReference type="EMBL" id="PON49611.1"/>
    </source>
</evidence>